<accession>A0A9P7VLF1</accession>
<dbReference type="EMBL" id="MU250546">
    <property type="protein sequence ID" value="KAG7443311.1"/>
    <property type="molecule type" value="Genomic_DNA"/>
</dbReference>
<keyword evidence="2" id="KW-1185">Reference proteome</keyword>
<reference evidence="1" key="1">
    <citation type="submission" date="2020-11" db="EMBL/GenBank/DDBJ databases">
        <title>Adaptations for nitrogen fixation in a non-lichenized fungal sporocarp promotes dispersal by wood-feeding termites.</title>
        <authorList>
            <consortium name="DOE Joint Genome Institute"/>
            <person name="Koch R.A."/>
            <person name="Yoon G."/>
            <person name="Arayal U."/>
            <person name="Lail K."/>
            <person name="Amirebrahimi M."/>
            <person name="Labutti K."/>
            <person name="Lipzen A."/>
            <person name="Riley R."/>
            <person name="Barry K."/>
            <person name="Henrissat B."/>
            <person name="Grigoriev I.V."/>
            <person name="Herr J.R."/>
            <person name="Aime M.C."/>
        </authorList>
    </citation>
    <scope>NUCLEOTIDE SEQUENCE</scope>
    <source>
        <strain evidence="1">MCA 3950</strain>
    </source>
</reference>
<dbReference type="RefSeq" id="XP_043036811.1">
    <property type="nucleotide sequence ID" value="XM_043177563.1"/>
</dbReference>
<evidence type="ECO:0000313" key="1">
    <source>
        <dbReference type="EMBL" id="KAG7443311.1"/>
    </source>
</evidence>
<protein>
    <submittedName>
        <fullName evidence="1">Uncharacterized protein</fullName>
    </submittedName>
</protein>
<evidence type="ECO:0000313" key="2">
    <source>
        <dbReference type="Proteomes" id="UP000812287"/>
    </source>
</evidence>
<comment type="caution">
    <text evidence="1">The sequence shown here is derived from an EMBL/GenBank/DDBJ whole genome shotgun (WGS) entry which is preliminary data.</text>
</comment>
<dbReference type="GeneID" id="66099850"/>
<dbReference type="AlphaFoldDB" id="A0A9P7VLF1"/>
<gene>
    <name evidence="1" type="ORF">BT62DRAFT_1009522</name>
</gene>
<organism evidence="1 2">
    <name type="scientific">Guyanagaster necrorhizus</name>
    <dbReference type="NCBI Taxonomy" id="856835"/>
    <lineage>
        <taxon>Eukaryota</taxon>
        <taxon>Fungi</taxon>
        <taxon>Dikarya</taxon>
        <taxon>Basidiomycota</taxon>
        <taxon>Agaricomycotina</taxon>
        <taxon>Agaricomycetes</taxon>
        <taxon>Agaricomycetidae</taxon>
        <taxon>Agaricales</taxon>
        <taxon>Marasmiineae</taxon>
        <taxon>Physalacriaceae</taxon>
        <taxon>Guyanagaster</taxon>
    </lineage>
</organism>
<sequence>MSRSRVPVARIAQSTRVAAATCNRLLSIPTSGGYTFILLLNWMKFLAIQEPLVSASITEPMFCRTIAYTLPVLIDMWIYFNDGLTVQSYQRRLLEALAYHVPKLILQMSKDFNQTYMAFNITDLVPL</sequence>
<name>A0A9P7VLF1_9AGAR</name>
<dbReference type="Proteomes" id="UP000812287">
    <property type="component" value="Unassembled WGS sequence"/>
</dbReference>
<proteinExistence type="predicted"/>